<reference evidence="1" key="1">
    <citation type="journal article" date="2025" name="Int. J. Syst. Evol. Microbiol.">
        <title>Streptomyces citrinus sp. nov., with yellow diffusible pigment.</title>
        <authorList>
            <person name="He Y."/>
            <person name="Yang E."/>
            <person name="Xu J."/>
            <person name="Sun Y."/>
            <person name="Sun L."/>
        </authorList>
    </citation>
    <scope>NUCLEOTIDE SEQUENCE</scope>
    <source>
        <strain evidence="1">Q6</strain>
    </source>
</reference>
<accession>A0ACD5AHS9</accession>
<sequence length="107" mass="12233">MRPKLDLSDDPVQQRLLRKALEVFQEGGRGSVLQEMAREVLTGRVGLREATRIPAYAEAVIDQGREFRERWESMPDAERDALAREGERQVGEERARLAAERAERGRS</sequence>
<dbReference type="Proteomes" id="UP001432251">
    <property type="component" value="Chromosome"/>
</dbReference>
<organism evidence="1 2">
    <name type="scientific">Streptomyces citrinus</name>
    <dbReference type="NCBI Taxonomy" id="3118173"/>
    <lineage>
        <taxon>Bacteria</taxon>
        <taxon>Bacillati</taxon>
        <taxon>Actinomycetota</taxon>
        <taxon>Actinomycetes</taxon>
        <taxon>Kitasatosporales</taxon>
        <taxon>Streptomycetaceae</taxon>
        <taxon>Streptomyces</taxon>
    </lineage>
</organism>
<keyword evidence="2" id="KW-1185">Reference proteome</keyword>
<dbReference type="EMBL" id="CP146022">
    <property type="protein sequence ID" value="WWQ66786.1"/>
    <property type="molecule type" value="Genomic_DNA"/>
</dbReference>
<name>A0ACD5AHS9_9ACTN</name>
<gene>
    <name evidence="1" type="ORF">V2W30_27895</name>
</gene>
<evidence type="ECO:0000313" key="1">
    <source>
        <dbReference type="EMBL" id="WWQ66786.1"/>
    </source>
</evidence>
<proteinExistence type="predicted"/>
<evidence type="ECO:0000313" key="2">
    <source>
        <dbReference type="Proteomes" id="UP001432251"/>
    </source>
</evidence>
<protein>
    <submittedName>
        <fullName evidence="1">Uncharacterized protein</fullName>
    </submittedName>
</protein>